<feature type="compositionally biased region" description="Polar residues" evidence="1">
    <location>
        <begin position="43"/>
        <end position="52"/>
    </location>
</feature>
<evidence type="ECO:0000256" key="1">
    <source>
        <dbReference type="SAM" id="MobiDB-lite"/>
    </source>
</evidence>
<dbReference type="AlphaFoldDB" id="A0A974HLG0"/>
<dbReference type="EMBL" id="CM004473">
    <property type="protein sequence ID" value="OCT82487.1"/>
    <property type="molecule type" value="Genomic_DNA"/>
</dbReference>
<accession>A0A974HLG0</accession>
<evidence type="ECO:0000313" key="3">
    <source>
        <dbReference type="Proteomes" id="UP000694892"/>
    </source>
</evidence>
<proteinExistence type="predicted"/>
<gene>
    <name evidence="2" type="ORF">XELAEV_18025018mg</name>
</gene>
<reference evidence="3" key="1">
    <citation type="journal article" date="2016" name="Nature">
        <title>Genome evolution in the allotetraploid frog Xenopus laevis.</title>
        <authorList>
            <person name="Session A.M."/>
            <person name="Uno Y."/>
            <person name="Kwon T."/>
            <person name="Chapman J.A."/>
            <person name="Toyoda A."/>
            <person name="Takahashi S."/>
            <person name="Fukui A."/>
            <person name="Hikosaka A."/>
            <person name="Suzuki A."/>
            <person name="Kondo M."/>
            <person name="van Heeringen S.J."/>
            <person name="Quigley I."/>
            <person name="Heinz S."/>
            <person name="Ogino H."/>
            <person name="Ochi H."/>
            <person name="Hellsten U."/>
            <person name="Lyons J.B."/>
            <person name="Simakov O."/>
            <person name="Putnam N."/>
            <person name="Stites J."/>
            <person name="Kuroki Y."/>
            <person name="Tanaka T."/>
            <person name="Michiue T."/>
            <person name="Watanabe M."/>
            <person name="Bogdanovic O."/>
            <person name="Lister R."/>
            <person name="Georgiou G."/>
            <person name="Paranjpe S.S."/>
            <person name="van Kruijsbergen I."/>
            <person name="Shu S."/>
            <person name="Carlson J."/>
            <person name="Kinoshita T."/>
            <person name="Ohta Y."/>
            <person name="Mawaribuchi S."/>
            <person name="Jenkins J."/>
            <person name="Grimwood J."/>
            <person name="Schmutz J."/>
            <person name="Mitros T."/>
            <person name="Mozaffari S.V."/>
            <person name="Suzuki Y."/>
            <person name="Haramoto Y."/>
            <person name="Yamamoto T.S."/>
            <person name="Takagi C."/>
            <person name="Heald R."/>
            <person name="Miller K."/>
            <person name="Haudenschild C."/>
            <person name="Kitzman J."/>
            <person name="Nakayama T."/>
            <person name="Izutsu Y."/>
            <person name="Robert J."/>
            <person name="Fortriede J."/>
            <person name="Burns K."/>
            <person name="Lotay V."/>
            <person name="Karimi K."/>
            <person name="Yasuoka Y."/>
            <person name="Dichmann D.S."/>
            <person name="Flajnik M.F."/>
            <person name="Houston D.W."/>
            <person name="Shendure J."/>
            <person name="DuPasquier L."/>
            <person name="Vize P.D."/>
            <person name="Zorn A.M."/>
            <person name="Ito M."/>
            <person name="Marcotte E.M."/>
            <person name="Wallingford J.B."/>
            <person name="Ito Y."/>
            <person name="Asashima M."/>
            <person name="Ueno N."/>
            <person name="Matsuda Y."/>
            <person name="Veenstra G.J."/>
            <person name="Fujiyama A."/>
            <person name="Harland R.M."/>
            <person name="Taira M."/>
            <person name="Rokhsar D.S."/>
        </authorList>
    </citation>
    <scope>NUCLEOTIDE SEQUENCE [LARGE SCALE GENOMIC DNA]</scope>
    <source>
        <strain evidence="3">J</strain>
    </source>
</reference>
<sequence length="147" mass="16372">MAAALLNRTEEQAVARNTAKLYLRMKEYVMLEIYEKDFRRNSRTQSSTSVEKTSLDACPDTGKNSSTDLYVSTHLNDSPLSSNHLSALRKGLTDVPGIYTLPSKPALGLSHKLTAKMEKQSEYGDQKKTWRCEVAVQKMDALASGIK</sequence>
<name>A0A974HLG0_XENLA</name>
<dbReference type="Proteomes" id="UP000694892">
    <property type="component" value="Chromosome 4S"/>
</dbReference>
<organism evidence="2 3">
    <name type="scientific">Xenopus laevis</name>
    <name type="common">African clawed frog</name>
    <dbReference type="NCBI Taxonomy" id="8355"/>
    <lineage>
        <taxon>Eukaryota</taxon>
        <taxon>Metazoa</taxon>
        <taxon>Chordata</taxon>
        <taxon>Craniata</taxon>
        <taxon>Vertebrata</taxon>
        <taxon>Euteleostomi</taxon>
        <taxon>Amphibia</taxon>
        <taxon>Batrachia</taxon>
        <taxon>Anura</taxon>
        <taxon>Pipoidea</taxon>
        <taxon>Pipidae</taxon>
        <taxon>Xenopodinae</taxon>
        <taxon>Xenopus</taxon>
        <taxon>Xenopus</taxon>
    </lineage>
</organism>
<feature type="region of interest" description="Disordered" evidence="1">
    <location>
        <begin position="41"/>
        <end position="64"/>
    </location>
</feature>
<protein>
    <submittedName>
        <fullName evidence="2">Uncharacterized protein</fullName>
    </submittedName>
</protein>
<evidence type="ECO:0000313" key="2">
    <source>
        <dbReference type="EMBL" id="OCT82487.1"/>
    </source>
</evidence>